<name>D2ZQQ7_METSM</name>
<reference evidence="1 2" key="1">
    <citation type="submission" date="2010-01" db="EMBL/GenBank/DDBJ databases">
        <authorList>
            <person name="Weinstock G."/>
            <person name="Sodergren E."/>
            <person name="Clifton S."/>
            <person name="Fulton L."/>
            <person name="Fulton B."/>
            <person name="Courtney L."/>
            <person name="Fronick C."/>
            <person name="Harrison M."/>
            <person name="Strong C."/>
            <person name="Farmer C."/>
            <person name="Delahaunty K."/>
            <person name="Markovic C."/>
            <person name="Hall O."/>
            <person name="Minx P."/>
            <person name="Tomlinson C."/>
            <person name="Mitreva M."/>
            <person name="Nelson J."/>
            <person name="Hou S."/>
            <person name="Wollam A."/>
            <person name="Pepin K.H."/>
            <person name="Johnson M."/>
            <person name="Bhonagiri V."/>
            <person name="Nash W.E."/>
            <person name="Warren W."/>
            <person name="Chinwalla A."/>
            <person name="Mardis E.R."/>
            <person name="Wilson R.K."/>
        </authorList>
    </citation>
    <scope>NUCLEOTIDE SEQUENCE [LARGE SCALE GENOMIC DNA]</scope>
    <source>
        <strain evidence="1 2">DSM 2374</strain>
    </source>
</reference>
<dbReference type="HOGENOM" id="CLU_833176_0_0_2"/>
<sequence>MGLIMNFKLKNYFLHNVLTPQMYLEDIYLNNNHPEHQNLKEDLDILKEEDVLKYYKKHETQINFLNKKIPDVMVYSRILLLGELIADSIFEDRLNALLNNKPHDLKEFNDICDDEFLIDVKKSNIKFSDSIIINNNKYGLCLPINAFNSSYWITQELNKLNLNKVDLKIRVDPFLRNFDNMFYSSTVFSKPLNWNDIINLRNEDKGSFQNYQTNELTEYLWKPRKENEVVFTCEELPSKENIHLRGSRYFHAIFEKDTGKFKHCDGSIIIYDKKKFDKRSKLSINNKVNDIGKEIKLFRVDGVIPKEQFMPLVTSYFYWNYDLLCYFCKNLVK</sequence>
<comment type="caution">
    <text evidence="1">The sequence shown here is derived from an EMBL/GenBank/DDBJ whole genome shotgun (WGS) entry which is preliminary data.</text>
</comment>
<accession>D2ZQQ7</accession>
<dbReference type="Proteomes" id="UP000004028">
    <property type="component" value="Unassembled WGS sequence"/>
</dbReference>
<evidence type="ECO:0000313" key="2">
    <source>
        <dbReference type="Proteomes" id="UP000004028"/>
    </source>
</evidence>
<dbReference type="PATRIC" id="fig|521002.11.peg.1156"/>
<gene>
    <name evidence="1" type="ORF">METSMIF1_03187</name>
</gene>
<proteinExistence type="predicted"/>
<organism evidence="1 2">
    <name type="scientific">Methanobrevibacter smithii DSM 2374</name>
    <dbReference type="NCBI Taxonomy" id="521002"/>
    <lineage>
        <taxon>Archaea</taxon>
        <taxon>Methanobacteriati</taxon>
        <taxon>Methanobacteriota</taxon>
        <taxon>Methanomada group</taxon>
        <taxon>Methanobacteria</taxon>
        <taxon>Methanobacteriales</taxon>
        <taxon>Methanobacteriaceae</taxon>
        <taxon>Methanobrevibacter</taxon>
    </lineage>
</organism>
<dbReference type="AlphaFoldDB" id="D2ZQQ7"/>
<evidence type="ECO:0000313" key="1">
    <source>
        <dbReference type="EMBL" id="EFC93604.1"/>
    </source>
</evidence>
<protein>
    <submittedName>
        <fullName evidence="1">Uncharacterized protein</fullName>
    </submittedName>
</protein>
<dbReference type="EMBL" id="ABYV02000006">
    <property type="protein sequence ID" value="EFC93604.1"/>
    <property type="molecule type" value="Genomic_DNA"/>
</dbReference>